<evidence type="ECO:0000259" key="7">
    <source>
        <dbReference type="PROSITE" id="PS50071"/>
    </source>
</evidence>
<dbReference type="FunFam" id="1.10.10.60:FF:000357">
    <property type="entry name" value="Motor neuron and pancreas homeobox 1"/>
    <property type="match status" value="1"/>
</dbReference>
<accession>L7SU00</accession>
<dbReference type="InterPro" id="IPR042768">
    <property type="entry name" value="MNX1/Ceh-12"/>
</dbReference>
<comment type="subcellular location">
    <subcellularLocation>
        <location evidence="4 5">Nucleus</location>
    </subcellularLocation>
</comment>
<dbReference type="SMART" id="SM00389">
    <property type="entry name" value="HOX"/>
    <property type="match status" value="1"/>
</dbReference>
<feature type="compositionally biased region" description="Polar residues" evidence="6">
    <location>
        <begin position="106"/>
        <end position="128"/>
    </location>
</feature>
<dbReference type="PRINTS" id="PR00024">
    <property type="entry name" value="HOMEOBOX"/>
</dbReference>
<evidence type="ECO:0000256" key="2">
    <source>
        <dbReference type="ARBA" id="ARBA00023155"/>
    </source>
</evidence>
<dbReference type="PANTHER" id="PTHR24335">
    <property type="entry name" value="MOTOR NEURON AND PANCREAS HOMEOBOX PROTEIN"/>
    <property type="match status" value="1"/>
</dbReference>
<feature type="DNA-binding region" description="Homeobox" evidence="4">
    <location>
        <begin position="34"/>
        <end position="93"/>
    </location>
</feature>
<evidence type="ECO:0000256" key="1">
    <source>
        <dbReference type="ARBA" id="ARBA00023125"/>
    </source>
</evidence>
<dbReference type="GO" id="GO:0007417">
    <property type="term" value="P:central nervous system development"/>
    <property type="evidence" value="ECO:0007669"/>
    <property type="project" value="TreeGrafter"/>
</dbReference>
<dbReference type="EMBL" id="JX971974">
    <property type="protein sequence ID" value="AGC24173.1"/>
    <property type="molecule type" value="mRNA"/>
</dbReference>
<protein>
    <submittedName>
        <fullName evidence="8">Mnx</fullName>
    </submittedName>
</protein>
<evidence type="ECO:0000256" key="3">
    <source>
        <dbReference type="ARBA" id="ARBA00023242"/>
    </source>
</evidence>
<dbReference type="AlphaFoldDB" id="L7SU00"/>
<dbReference type="GO" id="GO:1990837">
    <property type="term" value="F:sequence-specific double-stranded DNA binding"/>
    <property type="evidence" value="ECO:0007669"/>
    <property type="project" value="TreeGrafter"/>
</dbReference>
<gene>
    <name evidence="8" type="primary">Mnx</name>
</gene>
<feature type="compositionally biased region" description="Basic and acidic residues" evidence="6">
    <location>
        <begin position="174"/>
        <end position="185"/>
    </location>
</feature>
<dbReference type="PROSITE" id="PS50071">
    <property type="entry name" value="HOMEOBOX_2"/>
    <property type="match status" value="1"/>
</dbReference>
<feature type="region of interest" description="Disordered" evidence="6">
    <location>
        <begin position="100"/>
        <end position="143"/>
    </location>
</feature>
<organism evidence="8">
    <name type="scientific">Sepia officinalis</name>
    <name type="common">Common cuttlefish</name>
    <dbReference type="NCBI Taxonomy" id="6610"/>
    <lineage>
        <taxon>Eukaryota</taxon>
        <taxon>Metazoa</taxon>
        <taxon>Spiralia</taxon>
        <taxon>Lophotrochozoa</taxon>
        <taxon>Mollusca</taxon>
        <taxon>Cephalopoda</taxon>
        <taxon>Coleoidea</taxon>
        <taxon>Decapodiformes</taxon>
        <taxon>Sepiida</taxon>
        <taxon>Sepiina</taxon>
        <taxon>Sepiidae</taxon>
        <taxon>Sepia</taxon>
    </lineage>
</organism>
<evidence type="ECO:0000256" key="5">
    <source>
        <dbReference type="RuleBase" id="RU000682"/>
    </source>
</evidence>
<dbReference type="Gene3D" id="1.10.10.60">
    <property type="entry name" value="Homeodomain-like"/>
    <property type="match status" value="1"/>
</dbReference>
<dbReference type="InterPro" id="IPR017970">
    <property type="entry name" value="Homeobox_CS"/>
</dbReference>
<dbReference type="PROSITE" id="PS00027">
    <property type="entry name" value="HOMEOBOX_1"/>
    <property type="match status" value="1"/>
</dbReference>
<keyword evidence="2 4" id="KW-0371">Homeobox</keyword>
<keyword evidence="1 4" id="KW-0238">DNA-binding</keyword>
<reference evidence="8" key="1">
    <citation type="submission" date="2012-10" db="EMBL/GenBank/DDBJ databases">
        <title>Ancient origin of somatic and visceral neurons.</title>
        <authorList>
            <person name="Nomaksteinsky M."/>
            <person name="Kassabov S."/>
            <person name="Chettouh Z."/>
            <person name="Stoekle H.-C."/>
            <person name="Bonnaud L."/>
            <person name="Fortin G."/>
            <person name="Kandel E.R."/>
            <person name="Brunet J.-F."/>
        </authorList>
    </citation>
    <scope>NUCLEOTIDE SEQUENCE</scope>
</reference>
<feature type="non-terminal residue" evidence="8">
    <location>
        <position position="1"/>
    </location>
</feature>
<dbReference type="InterPro" id="IPR001356">
    <property type="entry name" value="HD"/>
</dbReference>
<keyword evidence="3 4" id="KW-0539">Nucleus</keyword>
<feature type="domain" description="Homeobox" evidence="7">
    <location>
        <begin position="32"/>
        <end position="92"/>
    </location>
</feature>
<dbReference type="PANTHER" id="PTHR24335:SF4">
    <property type="entry name" value="EXTRA-EXTRA"/>
    <property type="match status" value="1"/>
</dbReference>
<sequence length="240" mass="26115">MQGVSYDWLARNGMFMPRMVDYSGQGQPTIVGKTRRPRTAFTSQQLLELERQFKLNKYLSRPKRFEVATSLMLTETQVKIWFQNRRMKWKRSKKAAMEAKAKAIASNTKGDNMTSESNGANGTGMDSIQDSKDSPSMPLVVDDLESCGPEIGSISASGSASNSIILPMDARTTNKTECSGDHETSDTSFNRISAHAPSSVPSSIVCINSPKPGDSEKMKPAGVSQGIAPVQCSIVQPTRG</sequence>
<dbReference type="SUPFAM" id="SSF46689">
    <property type="entry name" value="Homeodomain-like"/>
    <property type="match status" value="1"/>
</dbReference>
<evidence type="ECO:0000313" key="8">
    <source>
        <dbReference type="EMBL" id="AGC24173.1"/>
    </source>
</evidence>
<feature type="region of interest" description="Disordered" evidence="6">
    <location>
        <begin position="174"/>
        <end position="224"/>
    </location>
</feature>
<proteinExistence type="evidence at transcript level"/>
<dbReference type="GO" id="GO:0005634">
    <property type="term" value="C:nucleus"/>
    <property type="evidence" value="ECO:0007669"/>
    <property type="project" value="UniProtKB-SubCell"/>
</dbReference>
<dbReference type="GO" id="GO:0048812">
    <property type="term" value="P:neuron projection morphogenesis"/>
    <property type="evidence" value="ECO:0007669"/>
    <property type="project" value="TreeGrafter"/>
</dbReference>
<dbReference type="CDD" id="cd00086">
    <property type="entry name" value="homeodomain"/>
    <property type="match status" value="1"/>
</dbReference>
<dbReference type="InterPro" id="IPR020479">
    <property type="entry name" value="HD_metazoa"/>
</dbReference>
<dbReference type="InterPro" id="IPR009057">
    <property type="entry name" value="Homeodomain-like_sf"/>
</dbReference>
<evidence type="ECO:0000256" key="4">
    <source>
        <dbReference type="PROSITE-ProRule" id="PRU00108"/>
    </source>
</evidence>
<dbReference type="Pfam" id="PF00046">
    <property type="entry name" value="Homeodomain"/>
    <property type="match status" value="1"/>
</dbReference>
<dbReference type="GO" id="GO:0000981">
    <property type="term" value="F:DNA-binding transcription factor activity, RNA polymerase II-specific"/>
    <property type="evidence" value="ECO:0007669"/>
    <property type="project" value="InterPro"/>
</dbReference>
<name>L7SU00_SEPOF</name>
<evidence type="ECO:0000256" key="6">
    <source>
        <dbReference type="SAM" id="MobiDB-lite"/>
    </source>
</evidence>